<evidence type="ECO:0000256" key="5">
    <source>
        <dbReference type="ARBA" id="ARBA00022679"/>
    </source>
</evidence>
<evidence type="ECO:0000256" key="10">
    <source>
        <dbReference type="ARBA" id="ARBA00023180"/>
    </source>
</evidence>
<dbReference type="InterPro" id="IPR027995">
    <property type="entry name" value="Galactosyl_T_N"/>
</dbReference>
<evidence type="ECO:0008006" key="15">
    <source>
        <dbReference type="Google" id="ProtNLM"/>
    </source>
</evidence>
<keyword evidence="14" id="KW-1185">Reference proteome</keyword>
<proteinExistence type="inferred from homology"/>
<name>A0AAV2HWN2_LYMST</name>
<keyword evidence="6" id="KW-0812">Transmembrane</keyword>
<dbReference type="PANTHER" id="PTHR19300:SF57">
    <property type="entry name" value="BETA-1,4-N-ACETYLGALACTOSAMINYLTRANSFERASE"/>
    <property type="match status" value="1"/>
</dbReference>
<dbReference type="InterPro" id="IPR029044">
    <property type="entry name" value="Nucleotide-diphossugar_trans"/>
</dbReference>
<keyword evidence="9" id="KW-0472">Membrane</keyword>
<dbReference type="SUPFAM" id="SSF53448">
    <property type="entry name" value="Nucleotide-diphospho-sugar transferases"/>
    <property type="match status" value="1"/>
</dbReference>
<dbReference type="AlphaFoldDB" id="A0AAV2HWN2"/>
<keyword evidence="7" id="KW-0735">Signal-anchor</keyword>
<evidence type="ECO:0000256" key="1">
    <source>
        <dbReference type="ARBA" id="ARBA00004606"/>
    </source>
</evidence>
<dbReference type="Pfam" id="PF02709">
    <property type="entry name" value="Glyco_transf_7C"/>
    <property type="match status" value="1"/>
</dbReference>
<protein>
    <recommendedName>
        <fullName evidence="15">Beta-1,4-N-acetylgalactosaminyltransferase bre-4</fullName>
    </recommendedName>
</protein>
<evidence type="ECO:0000256" key="9">
    <source>
        <dbReference type="ARBA" id="ARBA00023136"/>
    </source>
</evidence>
<gene>
    <name evidence="13" type="ORF">GSLYS_00012433001</name>
</gene>
<evidence type="ECO:0000259" key="11">
    <source>
        <dbReference type="Pfam" id="PF02709"/>
    </source>
</evidence>
<dbReference type="Gene3D" id="3.90.550.10">
    <property type="entry name" value="Spore Coat Polysaccharide Biosynthesis Protein SpsA, Chain A"/>
    <property type="match status" value="1"/>
</dbReference>
<evidence type="ECO:0000256" key="7">
    <source>
        <dbReference type="ARBA" id="ARBA00022968"/>
    </source>
</evidence>
<comment type="pathway">
    <text evidence="2">Protein modification; protein glycosylation.</text>
</comment>
<dbReference type="GO" id="GO:0008378">
    <property type="term" value="F:galactosyltransferase activity"/>
    <property type="evidence" value="ECO:0007669"/>
    <property type="project" value="TreeGrafter"/>
</dbReference>
<evidence type="ECO:0000256" key="4">
    <source>
        <dbReference type="ARBA" id="ARBA00022676"/>
    </source>
</evidence>
<keyword evidence="5" id="KW-0808">Transferase</keyword>
<keyword evidence="8" id="KW-1133">Transmembrane helix</keyword>
<dbReference type="GO" id="GO:0005794">
    <property type="term" value="C:Golgi apparatus"/>
    <property type="evidence" value="ECO:0007669"/>
    <property type="project" value="TreeGrafter"/>
</dbReference>
<evidence type="ECO:0000256" key="3">
    <source>
        <dbReference type="ARBA" id="ARBA00005735"/>
    </source>
</evidence>
<evidence type="ECO:0000313" key="14">
    <source>
        <dbReference type="Proteomes" id="UP001497497"/>
    </source>
</evidence>
<sequence length="277" mass="32111">MHELGAIYPQVERGGHYKPRHCASLEKTVVLIPYRNRCPHLQALLPVLIPMLIRQNVEFTIVLVEQVSDNTFNKGVLFNAGFLEMLKLDNYDCFILHDVDMIPLDDRNLYRCNKHGPVHYSAAVSKHDYGTLYSGIFGGVVSFTRDQFRKINGASNMYFGWGAEDDDLRDRVVRKKFPLYRRPLEYGVYDMMRHDLDKGWDRNPDRFKNLGMRWARQDVDGLNSVLYNITGIKRFPLYTWVGVVIDKLKILKTVPLHLQYGDRDGPSDVNVKFVVAE</sequence>
<dbReference type="CDD" id="cd00899">
    <property type="entry name" value="b4GalT"/>
    <property type="match status" value="1"/>
</dbReference>
<evidence type="ECO:0000259" key="12">
    <source>
        <dbReference type="Pfam" id="PF13733"/>
    </source>
</evidence>
<comment type="subcellular location">
    <subcellularLocation>
        <location evidence="1">Membrane</location>
        <topology evidence="1">Single-pass type II membrane protein</topology>
    </subcellularLocation>
</comment>
<dbReference type="GO" id="GO:0005975">
    <property type="term" value="P:carbohydrate metabolic process"/>
    <property type="evidence" value="ECO:0007669"/>
    <property type="project" value="InterPro"/>
</dbReference>
<evidence type="ECO:0000256" key="2">
    <source>
        <dbReference type="ARBA" id="ARBA00004922"/>
    </source>
</evidence>
<feature type="domain" description="Galactosyltransferase C-terminal" evidence="11">
    <location>
        <begin position="119"/>
        <end position="195"/>
    </location>
</feature>
<organism evidence="13 14">
    <name type="scientific">Lymnaea stagnalis</name>
    <name type="common">Great pond snail</name>
    <name type="synonym">Helix stagnalis</name>
    <dbReference type="NCBI Taxonomy" id="6523"/>
    <lineage>
        <taxon>Eukaryota</taxon>
        <taxon>Metazoa</taxon>
        <taxon>Spiralia</taxon>
        <taxon>Lophotrochozoa</taxon>
        <taxon>Mollusca</taxon>
        <taxon>Gastropoda</taxon>
        <taxon>Heterobranchia</taxon>
        <taxon>Euthyneura</taxon>
        <taxon>Panpulmonata</taxon>
        <taxon>Hygrophila</taxon>
        <taxon>Lymnaeoidea</taxon>
        <taxon>Lymnaeidae</taxon>
        <taxon>Lymnaea</taxon>
    </lineage>
</organism>
<accession>A0AAV2HWN2</accession>
<evidence type="ECO:0000313" key="13">
    <source>
        <dbReference type="EMBL" id="CAL1538612.1"/>
    </source>
</evidence>
<evidence type="ECO:0000256" key="6">
    <source>
        <dbReference type="ARBA" id="ARBA00022692"/>
    </source>
</evidence>
<reference evidence="13 14" key="1">
    <citation type="submission" date="2024-04" db="EMBL/GenBank/DDBJ databases">
        <authorList>
            <consortium name="Genoscope - CEA"/>
            <person name="William W."/>
        </authorList>
    </citation>
    <scope>NUCLEOTIDE SEQUENCE [LARGE SCALE GENOMIC DNA]</scope>
</reference>
<dbReference type="InterPro" id="IPR027791">
    <property type="entry name" value="Galactosyl_T_C"/>
</dbReference>
<evidence type="ECO:0000256" key="8">
    <source>
        <dbReference type="ARBA" id="ARBA00022989"/>
    </source>
</evidence>
<feature type="domain" description="Galactosyltransferase N-terminal" evidence="12">
    <location>
        <begin position="8"/>
        <end position="113"/>
    </location>
</feature>
<comment type="caution">
    <text evidence="13">The sequence shown here is derived from an EMBL/GenBank/DDBJ whole genome shotgun (WGS) entry which is preliminary data.</text>
</comment>
<dbReference type="InterPro" id="IPR003859">
    <property type="entry name" value="Galactosyl_T"/>
</dbReference>
<dbReference type="Proteomes" id="UP001497497">
    <property type="component" value="Unassembled WGS sequence"/>
</dbReference>
<dbReference type="PRINTS" id="PR02050">
    <property type="entry name" value="B14GALTRFASE"/>
</dbReference>
<comment type="similarity">
    <text evidence="3">Belongs to the glycosyltransferase 7 family.</text>
</comment>
<dbReference type="GO" id="GO:0016020">
    <property type="term" value="C:membrane"/>
    <property type="evidence" value="ECO:0007669"/>
    <property type="project" value="UniProtKB-SubCell"/>
</dbReference>
<dbReference type="Pfam" id="PF13733">
    <property type="entry name" value="Glyco_transf_7N"/>
    <property type="match status" value="1"/>
</dbReference>
<keyword evidence="10" id="KW-0325">Glycoprotein</keyword>
<keyword evidence="4" id="KW-0328">Glycosyltransferase</keyword>
<dbReference type="PANTHER" id="PTHR19300">
    <property type="entry name" value="BETA-1,4-GALACTOSYLTRANSFERASE"/>
    <property type="match status" value="1"/>
</dbReference>
<dbReference type="EMBL" id="CAXITT010000307">
    <property type="protein sequence ID" value="CAL1538612.1"/>
    <property type="molecule type" value="Genomic_DNA"/>
</dbReference>